<dbReference type="EMBL" id="CP017902">
    <property type="protein sequence ID" value="ARP17960.1"/>
    <property type="molecule type" value="Genomic_DNA"/>
</dbReference>
<dbReference type="Gene3D" id="3.50.50.60">
    <property type="entry name" value="FAD/NAD(P)-binding domain"/>
    <property type="match status" value="1"/>
</dbReference>
<proteinExistence type="predicted"/>
<dbReference type="InterPro" id="IPR050464">
    <property type="entry name" value="Zeta_carotene_desat/Oxidored"/>
</dbReference>
<accession>A0A1W6TAV6</accession>
<dbReference type="PANTHER" id="PTHR42923">
    <property type="entry name" value="PROTOPORPHYRINOGEN OXIDASE"/>
    <property type="match status" value="1"/>
</dbReference>
<feature type="domain" description="Amine oxidase" evidence="1">
    <location>
        <begin position="16"/>
        <end position="308"/>
    </location>
</feature>
<evidence type="ECO:0000259" key="1">
    <source>
        <dbReference type="Pfam" id="PF01593"/>
    </source>
</evidence>
<sequence length="436" mass="49867">MKTAGRKKIAIVGTGISGLTCGYYLHKEHDVTLFEANDYIGGHTATVDVSLDGKEYAIDTGFIVYNDRTYPNFIKMMSEIGVEGLPTQMSFSVRNDGNGLEYNGHTVSTLFAQKRNWANPKFYRFIFEILRFNKLAKRFASEQSTHSQTLGEFLDEHKFSAFFTDNYILPMGAAIWSSTLADMRAFPLMFFLRFFLNHGLLDVTNRPQWYVIKGGSRSYIPPLTKGFVENIRLNSPVEKVVRNEKGVGVQVRGETHWFDDVIFACHSDQAMRTLEDISPIEQEILGDMTYQANEVVLHTDSAVLPKRKAAWASWNYLLEGSEEEQQRLPSLTYNMNILQHIQSEHTFCVTLNSTEQINSNKVLRSFTYHHPVFTTESIAAQQRKDEIQGKQSTWFCGAYWYNGFHEDGVRSALDVVKELEEKYREQNVVPFEKGAA</sequence>
<dbReference type="AlphaFoldDB" id="A0A1W6TAV6"/>
<dbReference type="Gene3D" id="3.30.70.1990">
    <property type="match status" value="1"/>
</dbReference>
<reference evidence="2" key="1">
    <citation type="submission" date="2016-10" db="EMBL/GenBank/DDBJ databases">
        <title>The High Quality Genome of Vibrio alginolyticus K01M1.</title>
        <authorList>
            <person name="Wendling C."/>
            <person name="Chibani C.M."/>
            <person name="Hertel R."/>
            <person name="Sproer C."/>
            <person name="Bunk B."/>
            <person name="Overmann J."/>
            <person name="Roth O."/>
            <person name="Liesegang H."/>
        </authorList>
    </citation>
    <scope>NUCLEOTIDE SEQUENCE</scope>
    <source>
        <strain evidence="2">K05K4</strain>
    </source>
</reference>
<dbReference type="RefSeq" id="WP_025766885.1">
    <property type="nucleotide sequence ID" value="NZ_CAJDZC010000008.1"/>
</dbReference>
<dbReference type="InterPro" id="IPR002937">
    <property type="entry name" value="Amino_oxidase"/>
</dbReference>
<dbReference type="PANTHER" id="PTHR42923:SF17">
    <property type="entry name" value="AMINE OXIDASE DOMAIN-CONTAINING PROTEIN"/>
    <property type="match status" value="1"/>
</dbReference>
<organism evidence="2">
    <name type="scientific">Vibrio alginolyticus</name>
    <dbReference type="NCBI Taxonomy" id="663"/>
    <lineage>
        <taxon>Bacteria</taxon>
        <taxon>Pseudomonadati</taxon>
        <taxon>Pseudomonadota</taxon>
        <taxon>Gammaproteobacteria</taxon>
        <taxon>Vibrionales</taxon>
        <taxon>Vibrionaceae</taxon>
        <taxon>Vibrio</taxon>
    </lineage>
</organism>
<evidence type="ECO:0000313" key="2">
    <source>
        <dbReference type="EMBL" id="ARP17960.1"/>
    </source>
</evidence>
<dbReference type="InterPro" id="IPR036188">
    <property type="entry name" value="FAD/NAD-bd_sf"/>
</dbReference>
<dbReference type="Pfam" id="PF01593">
    <property type="entry name" value="Amino_oxidase"/>
    <property type="match status" value="1"/>
</dbReference>
<protein>
    <submittedName>
        <fullName evidence="2">Protoporphyrinogen oxidase</fullName>
    </submittedName>
</protein>
<gene>
    <name evidence="2" type="ORF">K05K4_11220</name>
</gene>
<dbReference type="FunFam" id="1.10.405.20:FF:000001">
    <property type="entry name" value="Amine oxidase"/>
    <property type="match status" value="1"/>
</dbReference>
<name>A0A1W6TAV6_VIBAL</name>
<dbReference type="SUPFAM" id="SSF51905">
    <property type="entry name" value="FAD/NAD(P)-binding domain"/>
    <property type="match status" value="1"/>
</dbReference>
<dbReference type="GO" id="GO:0016491">
    <property type="term" value="F:oxidoreductase activity"/>
    <property type="evidence" value="ECO:0007669"/>
    <property type="project" value="InterPro"/>
</dbReference>
<dbReference type="Gene3D" id="1.10.405.20">
    <property type="match status" value="1"/>
</dbReference>